<dbReference type="Gene3D" id="2.120.10.80">
    <property type="entry name" value="Kelch-type beta propeller"/>
    <property type="match status" value="1"/>
</dbReference>
<dbReference type="Gramene" id="ESQ39046">
    <property type="protein sequence ID" value="ESQ39046"/>
    <property type="gene ID" value="EUTSA_v10001782mg"/>
</dbReference>
<dbReference type="SMART" id="SM00256">
    <property type="entry name" value="FBOX"/>
    <property type="match status" value="1"/>
</dbReference>
<dbReference type="GO" id="GO:0005829">
    <property type="term" value="C:cytosol"/>
    <property type="evidence" value="ECO:0007669"/>
    <property type="project" value="EnsemblPlants"/>
</dbReference>
<dbReference type="Pfam" id="PF01344">
    <property type="entry name" value="Kelch_1"/>
    <property type="match status" value="1"/>
</dbReference>
<dbReference type="AlphaFoldDB" id="V4N1R1"/>
<dbReference type="InterPro" id="IPR044595">
    <property type="entry name" value="KMD1-4"/>
</dbReference>
<dbReference type="Pfam" id="PF00646">
    <property type="entry name" value="F-box"/>
    <property type="match status" value="1"/>
</dbReference>
<dbReference type="EMBL" id="KI517481">
    <property type="protein sequence ID" value="ESQ39046.1"/>
    <property type="molecule type" value="Genomic_DNA"/>
</dbReference>
<dbReference type="OMA" id="KIENIWP"/>
<dbReference type="Proteomes" id="UP000030689">
    <property type="component" value="Unassembled WGS sequence"/>
</dbReference>
<dbReference type="PANTHER" id="PTHR46407">
    <property type="entry name" value="OS02G0208700 PROTEIN"/>
    <property type="match status" value="1"/>
</dbReference>
<dbReference type="KEGG" id="eus:EUTSA_v10001782mg"/>
<organism evidence="2 3">
    <name type="scientific">Eutrema salsugineum</name>
    <name type="common">Saltwater cress</name>
    <name type="synonym">Sisymbrium salsugineum</name>
    <dbReference type="NCBI Taxonomy" id="72664"/>
    <lineage>
        <taxon>Eukaryota</taxon>
        <taxon>Viridiplantae</taxon>
        <taxon>Streptophyta</taxon>
        <taxon>Embryophyta</taxon>
        <taxon>Tracheophyta</taxon>
        <taxon>Spermatophyta</taxon>
        <taxon>Magnoliopsida</taxon>
        <taxon>eudicotyledons</taxon>
        <taxon>Gunneridae</taxon>
        <taxon>Pentapetalae</taxon>
        <taxon>rosids</taxon>
        <taxon>malvids</taxon>
        <taxon>Brassicales</taxon>
        <taxon>Brassicaceae</taxon>
        <taxon>Eutremeae</taxon>
        <taxon>Eutrema</taxon>
    </lineage>
</organism>
<protein>
    <recommendedName>
        <fullName evidence="1">F-box domain-containing protein</fullName>
    </recommendedName>
</protein>
<dbReference type="SMART" id="SM00612">
    <property type="entry name" value="Kelch"/>
    <property type="match status" value="2"/>
</dbReference>
<dbReference type="GO" id="GO:0080037">
    <property type="term" value="P:negative regulation of cytokinin-activated signaling pathway"/>
    <property type="evidence" value="ECO:0007669"/>
    <property type="project" value="InterPro"/>
</dbReference>
<dbReference type="CDD" id="cd22152">
    <property type="entry name" value="F-box_AtAFR-like"/>
    <property type="match status" value="1"/>
</dbReference>
<reference evidence="2 3" key="1">
    <citation type="journal article" date="2013" name="Front. Plant Sci.">
        <title>The Reference Genome of the Halophytic Plant Eutrema salsugineum.</title>
        <authorList>
            <person name="Yang R."/>
            <person name="Jarvis D.E."/>
            <person name="Chen H."/>
            <person name="Beilstein M.A."/>
            <person name="Grimwood J."/>
            <person name="Jenkins J."/>
            <person name="Shu S."/>
            <person name="Prochnik S."/>
            <person name="Xin M."/>
            <person name="Ma C."/>
            <person name="Schmutz J."/>
            <person name="Wing R.A."/>
            <person name="Mitchell-Olds T."/>
            <person name="Schumaker K.S."/>
            <person name="Wang X."/>
        </authorList>
    </citation>
    <scope>NUCLEOTIDE SEQUENCE [LARGE SCALE GENOMIC DNA]</scope>
</reference>
<accession>V4N1R1</accession>
<sequence>MTCARLSTIMEMSKKRAGDISKDFQNCHDLIPGLPSELAIECLVRVPYQFQSAMKSVCRSWRSLISDSSFIIERRRCGKAELLLCLVQPLSPPNPASKTVGETLVMDEKGEKKLEDESPRVFGTPRFGLSVYNAAMSTWNRVAFPEQQIPLFCECVALQDAGKILLIGGWDPETLQPVKDVYVLEFAGEGSGRRWRRGSPMTESRSFFACASVGSTKVYVAGGHDDQKNALRSAEVYDVEKDEWSTIAPMTEERDECQGFFMETDLGFCVISGYATESQGRFRSDAESYDLATNSWAKIENIWPFQDTSPRGRIAGDMRGSSRLWCFTDQLPSETKDDSRKCKLDVETIQLPVTGSSVFAGSLGGEVVVMVGGKRESEGEGVMMKMKTEKKIGKWSGHIQIPYGFSTLPFSQSSIYV</sequence>
<dbReference type="PANTHER" id="PTHR46407:SF18">
    <property type="entry name" value="F-BOX DOMAIN-CONTAINING PROTEIN"/>
    <property type="match status" value="1"/>
</dbReference>
<evidence type="ECO:0000313" key="3">
    <source>
        <dbReference type="Proteomes" id="UP000030689"/>
    </source>
</evidence>
<dbReference type="STRING" id="72664.V4N1R1"/>
<dbReference type="SUPFAM" id="SSF81383">
    <property type="entry name" value="F-box domain"/>
    <property type="match status" value="1"/>
</dbReference>
<dbReference type="GO" id="GO:2000762">
    <property type="term" value="P:regulation of phenylpropanoid metabolic process"/>
    <property type="evidence" value="ECO:0007669"/>
    <property type="project" value="EnsemblPlants"/>
</dbReference>
<feature type="domain" description="F-box" evidence="1">
    <location>
        <begin position="34"/>
        <end position="74"/>
    </location>
</feature>
<evidence type="ECO:0000313" key="2">
    <source>
        <dbReference type="EMBL" id="ESQ39046.1"/>
    </source>
</evidence>
<gene>
    <name evidence="2" type="ORF">EUTSA_v10001782mg</name>
</gene>
<name>V4N1R1_EUTSA</name>
<dbReference type="InterPro" id="IPR006652">
    <property type="entry name" value="Kelch_1"/>
</dbReference>
<dbReference type="eggNOG" id="KOG1072">
    <property type="taxonomic scope" value="Eukaryota"/>
</dbReference>
<proteinExistence type="predicted"/>
<dbReference type="SUPFAM" id="SSF117281">
    <property type="entry name" value="Kelch motif"/>
    <property type="match status" value="1"/>
</dbReference>
<dbReference type="InterPro" id="IPR001810">
    <property type="entry name" value="F-box_dom"/>
</dbReference>
<dbReference type="InterPro" id="IPR036047">
    <property type="entry name" value="F-box-like_dom_sf"/>
</dbReference>
<dbReference type="InterPro" id="IPR015915">
    <property type="entry name" value="Kelch-typ_b-propeller"/>
</dbReference>
<evidence type="ECO:0000259" key="1">
    <source>
        <dbReference type="SMART" id="SM00256"/>
    </source>
</evidence>
<keyword evidence="3" id="KW-1185">Reference proteome</keyword>